<gene>
    <name evidence="4" type="ORF">KDA82_02095</name>
</gene>
<dbReference type="InterPro" id="IPR057326">
    <property type="entry name" value="KR_dom"/>
</dbReference>
<keyword evidence="2" id="KW-0560">Oxidoreductase</keyword>
<dbReference type="Pfam" id="PF13561">
    <property type="entry name" value="adh_short_C2"/>
    <property type="match status" value="1"/>
</dbReference>
<dbReference type="AlphaFoldDB" id="A0A8T4IIV5"/>
<dbReference type="GO" id="GO:0050664">
    <property type="term" value="F:oxidoreductase activity, acting on NAD(P)H, oxygen as acceptor"/>
    <property type="evidence" value="ECO:0007669"/>
    <property type="project" value="TreeGrafter"/>
</dbReference>
<dbReference type="EMBL" id="JAGSMN010000040">
    <property type="protein sequence ID" value="MBR7671848.1"/>
    <property type="molecule type" value="Genomic_DNA"/>
</dbReference>
<protein>
    <submittedName>
        <fullName evidence="4">SDR family oxidoreductase</fullName>
    </submittedName>
</protein>
<dbReference type="SMART" id="SM00822">
    <property type="entry name" value="PKS_KR"/>
    <property type="match status" value="1"/>
</dbReference>
<dbReference type="PRINTS" id="PR00081">
    <property type="entry name" value="GDHRDH"/>
</dbReference>
<feature type="domain" description="Ketoreductase" evidence="3">
    <location>
        <begin position="8"/>
        <end position="183"/>
    </location>
</feature>
<keyword evidence="5" id="KW-1185">Reference proteome</keyword>
<evidence type="ECO:0000313" key="5">
    <source>
        <dbReference type="Proteomes" id="UP000675554"/>
    </source>
</evidence>
<dbReference type="SUPFAM" id="SSF51735">
    <property type="entry name" value="NAD(P)-binding Rossmann-fold domains"/>
    <property type="match status" value="1"/>
</dbReference>
<evidence type="ECO:0000259" key="3">
    <source>
        <dbReference type="SMART" id="SM00822"/>
    </source>
</evidence>
<dbReference type="CDD" id="cd05233">
    <property type="entry name" value="SDR_c"/>
    <property type="match status" value="1"/>
</dbReference>
<reference evidence="4" key="1">
    <citation type="submission" date="2021-04" db="EMBL/GenBank/DDBJ databases">
        <title>Sequencing of actinobacteria type strains.</title>
        <authorList>
            <person name="Nguyen G.-S."/>
            <person name="Wentzel A."/>
        </authorList>
    </citation>
    <scope>NUCLEOTIDE SEQUENCE</scope>
    <source>
        <strain evidence="4">DSM 42095</strain>
    </source>
</reference>
<comment type="caution">
    <text evidence="4">The sequence shown here is derived from an EMBL/GenBank/DDBJ whole genome shotgun (WGS) entry which is preliminary data.</text>
</comment>
<organism evidence="4 5">
    <name type="scientific">Streptomyces daliensis</name>
    <dbReference type="NCBI Taxonomy" id="299421"/>
    <lineage>
        <taxon>Bacteria</taxon>
        <taxon>Bacillati</taxon>
        <taxon>Actinomycetota</taxon>
        <taxon>Actinomycetes</taxon>
        <taxon>Kitasatosporales</taxon>
        <taxon>Streptomycetaceae</taxon>
        <taxon>Streptomyces</taxon>
    </lineage>
</organism>
<dbReference type="FunFam" id="3.40.50.720:FF:000084">
    <property type="entry name" value="Short-chain dehydrogenase reductase"/>
    <property type="match status" value="1"/>
</dbReference>
<evidence type="ECO:0000313" key="4">
    <source>
        <dbReference type="EMBL" id="MBR7671848.1"/>
    </source>
</evidence>
<comment type="similarity">
    <text evidence="1">Belongs to the short-chain dehydrogenases/reductases (SDR) family.</text>
</comment>
<dbReference type="PANTHER" id="PTHR43008:SF4">
    <property type="entry name" value="CHAIN DEHYDROGENASE, PUTATIVE (AFU_ORTHOLOGUE AFUA_4G08710)-RELATED"/>
    <property type="match status" value="1"/>
</dbReference>
<dbReference type="PANTHER" id="PTHR43008">
    <property type="entry name" value="BENZIL REDUCTASE"/>
    <property type="match status" value="1"/>
</dbReference>
<evidence type="ECO:0000256" key="1">
    <source>
        <dbReference type="ARBA" id="ARBA00006484"/>
    </source>
</evidence>
<proteinExistence type="inferred from homology"/>
<dbReference type="Gene3D" id="3.40.50.720">
    <property type="entry name" value="NAD(P)-binding Rossmann-like Domain"/>
    <property type="match status" value="1"/>
</dbReference>
<dbReference type="Proteomes" id="UP000675554">
    <property type="component" value="Unassembled WGS sequence"/>
</dbReference>
<sequence length="255" mass="26417">MALGLSGRRVLIAGGTRGIGGATARLLAAEGCVLALCGRNEDDVRAAVRDTDAHVFGRTVDVTSPGAVEEFVTQAAEELEGLDGVVACAGTARGRGLGEATAEDWSATWEANAGYSARLLAVAAPHLRASSSGSAVLVSSISGWKPGPQAQYGAAKAAQIHMAASLARELGPDGVRVNAVSPGSTLVPGKRWDRMRTQQPQDFAVFAREFPQQRLVQPEEVAEVIAFLLSDRSSGISGANIPVDRAQNAPTPDGY</sequence>
<dbReference type="InterPro" id="IPR036291">
    <property type="entry name" value="NAD(P)-bd_dom_sf"/>
</dbReference>
<accession>A0A8T4IIV5</accession>
<dbReference type="InterPro" id="IPR002347">
    <property type="entry name" value="SDR_fam"/>
</dbReference>
<evidence type="ECO:0000256" key="2">
    <source>
        <dbReference type="ARBA" id="ARBA00023002"/>
    </source>
</evidence>
<name>A0A8T4IIV5_9ACTN</name>